<keyword evidence="2 4" id="KW-0238">DNA-binding</keyword>
<evidence type="ECO:0000256" key="4">
    <source>
        <dbReference type="PROSITE-ProRule" id="PRU00335"/>
    </source>
</evidence>
<dbReference type="PANTHER" id="PTHR30055:SF234">
    <property type="entry name" value="HTH-TYPE TRANSCRIPTIONAL REGULATOR BETI"/>
    <property type="match status" value="1"/>
</dbReference>
<feature type="domain" description="HTH tetR-type" evidence="5">
    <location>
        <begin position="6"/>
        <end position="66"/>
    </location>
</feature>
<dbReference type="EMBL" id="CP032695">
    <property type="protein sequence ID" value="AYG63571.1"/>
    <property type="molecule type" value="Genomic_DNA"/>
</dbReference>
<dbReference type="OrthoDB" id="9809772at2"/>
<dbReference type="Proteomes" id="UP000282195">
    <property type="component" value="Plasmid pRCCGE525c"/>
</dbReference>
<evidence type="ECO:0000256" key="2">
    <source>
        <dbReference type="ARBA" id="ARBA00023125"/>
    </source>
</evidence>
<evidence type="ECO:0000313" key="7">
    <source>
        <dbReference type="Proteomes" id="UP000282195"/>
    </source>
</evidence>
<dbReference type="AlphaFoldDB" id="A0A387G6I1"/>
<dbReference type="Pfam" id="PF00440">
    <property type="entry name" value="TetR_N"/>
    <property type="match status" value="1"/>
</dbReference>
<dbReference type="InterPro" id="IPR050109">
    <property type="entry name" value="HTH-type_TetR-like_transc_reg"/>
</dbReference>
<dbReference type="KEGG" id="rjg:CCGE525_33565"/>
<accession>A0A387G6I1</accession>
<feature type="DNA-binding region" description="H-T-H motif" evidence="4">
    <location>
        <begin position="29"/>
        <end position="48"/>
    </location>
</feature>
<dbReference type="GO" id="GO:0003700">
    <property type="term" value="F:DNA-binding transcription factor activity"/>
    <property type="evidence" value="ECO:0007669"/>
    <property type="project" value="TreeGrafter"/>
</dbReference>
<evidence type="ECO:0000313" key="6">
    <source>
        <dbReference type="EMBL" id="AYG63571.1"/>
    </source>
</evidence>
<reference evidence="6 7" key="1">
    <citation type="submission" date="2018-10" db="EMBL/GenBank/DDBJ databases">
        <title>Rhizobium etli, R. leguminosarum and a new Rhizobium genospecies from Phaseolus dumosus.</title>
        <authorList>
            <person name="Ramirez-Puebla S.T."/>
            <person name="Rogel-Hernandez M.A."/>
            <person name="Guerrero G."/>
            <person name="Ormeno-Orrillo E."/>
            <person name="Martinez-Romero J.C."/>
            <person name="Negrete-Yankelevich S."/>
            <person name="Martinez-Romero E."/>
        </authorList>
    </citation>
    <scope>NUCLEOTIDE SEQUENCE [LARGE SCALE GENOMIC DNA]</scope>
    <source>
        <strain evidence="6 7">CCGE525</strain>
        <plasmid evidence="7">prccge525c</plasmid>
    </source>
</reference>
<evidence type="ECO:0000259" key="5">
    <source>
        <dbReference type="PROSITE" id="PS50977"/>
    </source>
</evidence>
<dbReference type="Pfam" id="PF17937">
    <property type="entry name" value="TetR_C_28"/>
    <property type="match status" value="1"/>
</dbReference>
<keyword evidence="6" id="KW-0614">Plasmid</keyword>
<geneLocation type="plasmid" evidence="7">
    <name>prccge525c</name>
</geneLocation>
<sequence>MARPRKIDQNVILDAAESVVRKAGPTRLTLDAVAAEAGVSKASVIYDYKTKEALIKAIVRRRTLEEDGKHRAALEKVGHTENAHMMARLAVAGEDASEEDKSVIPYLCAAFVQDDQLRMSLQESYLSQIETILQASPNPKRALLSFLALEGLKSLEFLVLLQWPDEQRKDIIKDITDLLCERDTGIREPVHPPIAGKLTTD</sequence>
<dbReference type="PANTHER" id="PTHR30055">
    <property type="entry name" value="HTH-TYPE TRANSCRIPTIONAL REGULATOR RUTR"/>
    <property type="match status" value="1"/>
</dbReference>
<organism evidence="6 7">
    <name type="scientific">Rhizobium jaguaris</name>
    <dbReference type="NCBI Taxonomy" id="1312183"/>
    <lineage>
        <taxon>Bacteria</taxon>
        <taxon>Pseudomonadati</taxon>
        <taxon>Pseudomonadota</taxon>
        <taxon>Alphaproteobacteria</taxon>
        <taxon>Hyphomicrobiales</taxon>
        <taxon>Rhizobiaceae</taxon>
        <taxon>Rhizobium/Agrobacterium group</taxon>
        <taxon>Rhizobium</taxon>
    </lineage>
</organism>
<keyword evidence="7" id="KW-1185">Reference proteome</keyword>
<evidence type="ECO:0000256" key="1">
    <source>
        <dbReference type="ARBA" id="ARBA00023015"/>
    </source>
</evidence>
<dbReference type="PRINTS" id="PR00455">
    <property type="entry name" value="HTHTETR"/>
</dbReference>
<dbReference type="Gene3D" id="1.10.357.10">
    <property type="entry name" value="Tetracycline Repressor, domain 2"/>
    <property type="match status" value="1"/>
</dbReference>
<dbReference type="SUPFAM" id="SSF46689">
    <property type="entry name" value="Homeodomain-like"/>
    <property type="match status" value="1"/>
</dbReference>
<protein>
    <submittedName>
        <fullName evidence="6">TetR/AcrR family transcriptional regulator</fullName>
    </submittedName>
</protein>
<dbReference type="InterPro" id="IPR001647">
    <property type="entry name" value="HTH_TetR"/>
</dbReference>
<name>A0A387G6I1_9HYPH</name>
<proteinExistence type="predicted"/>
<dbReference type="InterPro" id="IPR041479">
    <property type="entry name" value="TetR_CgmR_C"/>
</dbReference>
<keyword evidence="3" id="KW-0804">Transcription</keyword>
<dbReference type="GO" id="GO:0000976">
    <property type="term" value="F:transcription cis-regulatory region binding"/>
    <property type="evidence" value="ECO:0007669"/>
    <property type="project" value="TreeGrafter"/>
</dbReference>
<dbReference type="PROSITE" id="PS50977">
    <property type="entry name" value="HTH_TETR_2"/>
    <property type="match status" value="1"/>
</dbReference>
<evidence type="ECO:0000256" key="3">
    <source>
        <dbReference type="ARBA" id="ARBA00023163"/>
    </source>
</evidence>
<gene>
    <name evidence="6" type="ORF">CCGE525_33565</name>
</gene>
<dbReference type="InterPro" id="IPR009057">
    <property type="entry name" value="Homeodomain-like_sf"/>
</dbReference>
<keyword evidence="1" id="KW-0805">Transcription regulation</keyword>